<proteinExistence type="predicted"/>
<keyword evidence="1" id="KW-0472">Membrane</keyword>
<dbReference type="Proteomes" id="UP001389717">
    <property type="component" value="Unassembled WGS sequence"/>
</dbReference>
<protein>
    <submittedName>
        <fullName evidence="2">YhdT family protein</fullName>
    </submittedName>
</protein>
<organism evidence="2 3">
    <name type="scientific">Rossellomorea oryzaecorticis</name>
    <dbReference type="NCBI Taxonomy" id="1396505"/>
    <lineage>
        <taxon>Bacteria</taxon>
        <taxon>Bacillati</taxon>
        <taxon>Bacillota</taxon>
        <taxon>Bacilli</taxon>
        <taxon>Bacillales</taxon>
        <taxon>Bacillaceae</taxon>
        <taxon>Rossellomorea</taxon>
    </lineage>
</organism>
<evidence type="ECO:0000313" key="2">
    <source>
        <dbReference type="EMBL" id="MEL3974570.1"/>
    </source>
</evidence>
<keyword evidence="3" id="KW-1185">Reference proteome</keyword>
<gene>
    <name evidence="2" type="ORF">AAEO50_19970</name>
</gene>
<dbReference type="Pfam" id="PF06196">
    <property type="entry name" value="DUF997"/>
    <property type="match status" value="1"/>
</dbReference>
<dbReference type="PANTHER" id="PTHR39174:SF1">
    <property type="entry name" value="INNER MEMBRANE PROTEIN"/>
    <property type="match status" value="1"/>
</dbReference>
<dbReference type="PANTHER" id="PTHR39174">
    <property type="entry name" value="INNER MEMBRANE PROTEIN-RELATED"/>
    <property type="match status" value="1"/>
</dbReference>
<sequence>MEGMKRSDKRVKEKEDKRFPIAHREALIGIGLVVINFLWWYGFAFGLGDGPVSDYDWIMGMPAWFFYSCIAGFLLMVVLVVVVVRYMLTDIPFDGEEEYRE</sequence>
<keyword evidence="1" id="KW-1133">Transmembrane helix</keyword>
<name>A0ABU9KGS2_9BACI</name>
<feature type="transmembrane region" description="Helical" evidence="1">
    <location>
        <begin position="63"/>
        <end position="84"/>
    </location>
</feature>
<evidence type="ECO:0000256" key="1">
    <source>
        <dbReference type="SAM" id="Phobius"/>
    </source>
</evidence>
<dbReference type="EMBL" id="JBBYAF010000061">
    <property type="protein sequence ID" value="MEL3974570.1"/>
    <property type="molecule type" value="Genomic_DNA"/>
</dbReference>
<evidence type="ECO:0000313" key="3">
    <source>
        <dbReference type="Proteomes" id="UP001389717"/>
    </source>
</evidence>
<reference evidence="2 3" key="1">
    <citation type="submission" date="2024-04" db="EMBL/GenBank/DDBJ databases">
        <title>Bacillus oryzaecorticis sp. nov., a moderately halophilic bacterium isolated from rice husks.</title>
        <authorList>
            <person name="Zhu H.-S."/>
        </authorList>
    </citation>
    <scope>NUCLEOTIDE SEQUENCE [LARGE SCALE GENOMIC DNA]</scope>
    <source>
        <strain evidence="2 3">ZC255</strain>
    </source>
</reference>
<keyword evidence="1" id="KW-0812">Transmembrane</keyword>
<comment type="caution">
    <text evidence="2">The sequence shown here is derived from an EMBL/GenBank/DDBJ whole genome shotgun (WGS) entry which is preliminary data.</text>
</comment>
<feature type="transmembrane region" description="Helical" evidence="1">
    <location>
        <begin position="21"/>
        <end position="43"/>
    </location>
</feature>
<accession>A0ABU9KGS2</accession>
<dbReference type="InterPro" id="IPR010398">
    <property type="entry name" value="DUF997"/>
</dbReference>